<feature type="compositionally biased region" description="Basic and acidic residues" evidence="5">
    <location>
        <begin position="1392"/>
        <end position="1411"/>
    </location>
</feature>
<dbReference type="EMBL" id="CH991558">
    <property type="protein sequence ID" value="EDQ87613.1"/>
    <property type="molecule type" value="Genomic_DNA"/>
</dbReference>
<feature type="region of interest" description="Disordered" evidence="5">
    <location>
        <begin position="1591"/>
        <end position="1610"/>
    </location>
</feature>
<dbReference type="SMART" id="SM00220">
    <property type="entry name" value="S_TKc"/>
    <property type="match status" value="1"/>
</dbReference>
<dbReference type="SMART" id="SM00219">
    <property type="entry name" value="TyrKc"/>
    <property type="match status" value="1"/>
</dbReference>
<reference evidence="8 9" key="1">
    <citation type="journal article" date="2008" name="Nature">
        <title>The genome of the choanoflagellate Monosiga brevicollis and the origin of metazoans.</title>
        <authorList>
            <consortium name="JGI Sequencing"/>
            <person name="King N."/>
            <person name="Westbrook M.J."/>
            <person name="Young S.L."/>
            <person name="Kuo A."/>
            <person name="Abedin M."/>
            <person name="Chapman J."/>
            <person name="Fairclough S."/>
            <person name="Hellsten U."/>
            <person name="Isogai Y."/>
            <person name="Letunic I."/>
            <person name="Marr M."/>
            <person name="Pincus D."/>
            <person name="Putnam N."/>
            <person name="Rokas A."/>
            <person name="Wright K.J."/>
            <person name="Zuzow R."/>
            <person name="Dirks W."/>
            <person name="Good M."/>
            <person name="Goodstein D."/>
            <person name="Lemons D."/>
            <person name="Li W."/>
            <person name="Lyons J.B."/>
            <person name="Morris A."/>
            <person name="Nichols S."/>
            <person name="Richter D.J."/>
            <person name="Salamov A."/>
            <person name="Bork P."/>
            <person name="Lim W.A."/>
            <person name="Manning G."/>
            <person name="Miller W.T."/>
            <person name="McGinnis W."/>
            <person name="Shapiro H."/>
            <person name="Tjian R."/>
            <person name="Grigoriev I.V."/>
            <person name="Rokhsar D."/>
        </authorList>
    </citation>
    <scope>NUCLEOTIDE SEQUENCE [LARGE SCALE GENOMIC DNA]</scope>
    <source>
        <strain evidence="9">MX1 / ATCC 50154</strain>
    </source>
</reference>
<keyword evidence="4" id="KW-0067">ATP-binding</keyword>
<feature type="region of interest" description="Disordered" evidence="5">
    <location>
        <begin position="1946"/>
        <end position="1968"/>
    </location>
</feature>
<feature type="chain" id="PRO_5002745092" description="Protein kinase domain-containing protein" evidence="6">
    <location>
        <begin position="23"/>
        <end position="1968"/>
    </location>
</feature>
<dbReference type="GO" id="GO:0005524">
    <property type="term" value="F:ATP binding"/>
    <property type="evidence" value="ECO:0007669"/>
    <property type="project" value="UniProtKB-UniRule"/>
</dbReference>
<dbReference type="CDD" id="cd00192">
    <property type="entry name" value="PTKc"/>
    <property type="match status" value="1"/>
</dbReference>
<gene>
    <name evidence="8" type="ORF">MONBRDRAFT_27155</name>
</gene>
<evidence type="ECO:0000256" key="6">
    <source>
        <dbReference type="SAM" id="SignalP"/>
    </source>
</evidence>
<dbReference type="Proteomes" id="UP000001357">
    <property type="component" value="Unassembled WGS sequence"/>
</dbReference>
<dbReference type="InterPro" id="IPR036055">
    <property type="entry name" value="LDL_receptor-like_sf"/>
</dbReference>
<feature type="region of interest" description="Disordered" evidence="5">
    <location>
        <begin position="1262"/>
        <end position="1293"/>
    </location>
</feature>
<name>A9V4G9_MONBE</name>
<dbReference type="SUPFAM" id="SSF56112">
    <property type="entry name" value="Protein kinase-like (PK-like)"/>
    <property type="match status" value="1"/>
</dbReference>
<feature type="region of interest" description="Disordered" evidence="5">
    <location>
        <begin position="1453"/>
        <end position="1562"/>
    </location>
</feature>
<dbReference type="SMART" id="SM00192">
    <property type="entry name" value="LDLa"/>
    <property type="match status" value="1"/>
</dbReference>
<dbReference type="eggNOG" id="KOG0196">
    <property type="taxonomic scope" value="Eukaryota"/>
</dbReference>
<dbReference type="RefSeq" id="XP_001747533.1">
    <property type="nucleotide sequence ID" value="XM_001747481.1"/>
</dbReference>
<comment type="catalytic activity">
    <reaction evidence="3">
        <text>L-tyrosyl-[protein] + ATP = O-phospho-L-tyrosyl-[protein] + ADP + H(+)</text>
        <dbReference type="Rhea" id="RHEA:10596"/>
        <dbReference type="Rhea" id="RHEA-COMP:10136"/>
        <dbReference type="Rhea" id="RHEA-COMP:20101"/>
        <dbReference type="ChEBI" id="CHEBI:15378"/>
        <dbReference type="ChEBI" id="CHEBI:30616"/>
        <dbReference type="ChEBI" id="CHEBI:46858"/>
        <dbReference type="ChEBI" id="CHEBI:61978"/>
        <dbReference type="ChEBI" id="CHEBI:456216"/>
        <dbReference type="EC" id="2.7.10.1"/>
    </reaction>
</comment>
<feature type="compositionally biased region" description="Acidic residues" evidence="5">
    <location>
        <begin position="1371"/>
        <end position="1389"/>
    </location>
</feature>
<dbReference type="InterPro" id="IPR000719">
    <property type="entry name" value="Prot_kinase_dom"/>
</dbReference>
<dbReference type="InterPro" id="IPR011009">
    <property type="entry name" value="Kinase-like_dom_sf"/>
</dbReference>
<dbReference type="GO" id="GO:0004714">
    <property type="term" value="F:transmembrane receptor protein tyrosine kinase activity"/>
    <property type="evidence" value="ECO:0000318"/>
    <property type="project" value="GO_Central"/>
</dbReference>
<dbReference type="GeneID" id="5892739"/>
<feature type="region of interest" description="Disordered" evidence="5">
    <location>
        <begin position="1630"/>
        <end position="1702"/>
    </location>
</feature>
<dbReference type="InterPro" id="IPR002172">
    <property type="entry name" value="LDrepeatLR_classA_rpt"/>
</dbReference>
<keyword evidence="6" id="KW-0732">Signal</keyword>
<dbReference type="FunFam" id="1.10.510.10:FF:001714">
    <property type="entry name" value="Predicted protein"/>
    <property type="match status" value="1"/>
</dbReference>
<dbReference type="GO" id="GO:0043235">
    <property type="term" value="C:receptor complex"/>
    <property type="evidence" value="ECO:0000318"/>
    <property type="project" value="GO_Central"/>
</dbReference>
<dbReference type="SUPFAM" id="SSF52058">
    <property type="entry name" value="L domain-like"/>
    <property type="match status" value="1"/>
</dbReference>
<sequence length="1968" mass="214781">MAQLAWAVALVALSISWTGAGADCPQLVPRFPSANCPSFSEGALCPLFCSRTNPHSTRNGTALCHEGKWYSSLDCGICDFCPDYCPDPGVVELSEKHRNLIPLGNPCRDLNSLPEGLPLHVQDITINNLNLRLEQGIAMNLTELTQFSLSSFTTSGRAYTLADDFFAGDDKLIDIAINSVLLGRLPYFDVPSLEVMQLAELTLVNLNGFGTFNVTLANSRWPKLKTLTISDLGFQGRIIGHMEQAWPQLEVMQVSALALSEMQAFNWSRLPNLKELSMYFLNGPFLLDSEFLPQSADLLSLNLAFYNTSSMWFVSMRALYPILDFHSLGFRGKEATMGAIVLSDRVNCISNAHGYSYDIVCNCSGNEWLDANNESISDYKLASHCPQANAMACEPEWDDIIPCMSPEERAAWGGEFIFPTQVCDGVPDCTNGRDEGGCQALTDIYSDIPPNLGNTYIPCTRNLTVTFSKGTAYASSPLPDCYTGRGIVLDWRRFEFSLGYLSYRGYYVPSIQAFQGQGILRRNGRGDVVNGMSFQHVLGVVEGGLLDARSLTRPQTSPDIWQTPTFDYYFDTSVCNLSSTLARDVASTTTGLPELTERPPAVLSSRKSDPTVLAAAVAGGAGCLALVAFVIVLMRRRSGQRHAVLALHSSYRTAMDRAIAIFCEAHPALNFVALHELSWHQMEVIEVVGSGNFGRVLKAKLFEDESRKLTSLVAVKEPVDLMLNEVDALSDFLKEAMVLQAIASHPNVVGLHGVCLPNSTVNRHCALVCEYCEFGELKALLVQQHSALQSVAVQRRVALQMCSAMAFLASKGIIHRDLAARNVLVARLQPISIRLADFGLSRLVSKDDYYRSRGKDGLPFRWMAPEAIRELRFSQASDVWSLGVVVWEVLHHGQTPYGSLDGHHIVQLLLQGSTLSMEPGVDPLLSEFCFWCWQRAASARPSFADLKDQLEAGYIPPAPRPLASKPTLTLASETVLPLGHTVNPQRHDSLSSSSSVNTALTALPSSGNFRPQVLTAVSTVTTSVMMQTLRDRLSRTRRSDQRKSVGSVSITSFSASELQLFEALQVDLADWINQTGVILIRLARIVDTEQTRFCQEQGRPWKASRLKCNSKATKDSFFARDNVLGFLAYASKFMDKQQLFDCEDLLGRQNKEAVFNCIHMLLRNQQGMLPTRLLEVEAAANGLSDTPLTELVADETIMLAALRSALANAQGDPQALRIERPGYYVLRDGDKAVCCHLVDGVVLVKTDKHQWKSVLQYLETPAQHRPHLMSQKRTSLPANPSPPTTPGRAPRKSTHTVANFIHAFNDLAKQSSQDQLLSRAGSREHLNPSPRIVGPPVPPKPQSPAPPSTCAPVPPPRVRSDSKPRPRPQSSDEEEEGDEDDILDFDPLAEFDGPHDDSDVEYGHSSDHERASPVILAPVAQQVPIEMPTIDPAGALAAARHVPNLRPEEIEALHDVDTVPLPGSRTGSQRLASKSQPAQEEEEVAVKPVTASGPTEQHLEVMLHHAEPPKPTEGEAPNFASPAWSRRTSDCGLSDGADSVPESRRKLSTGSIAELGKSLPVPKKLRQEAILEEQHSAATTTPPIKARIRAPAPVPQTTPTPNPAVAPHPVENNLASTAAALAPLESDPSKAIQDYYGPDATLEAPSKPAKPLKPRLVGRNSPASPRLTTAPVERTEPVSMMHSTESSMPVINRPTPCPQPELQTAAPAVHTEALPSNEAPCTRTAPTQLKSSQEVNGAAESVAPTQALEVPNEVAPTAEELVTQLTQERAAHADQLRALQDQLAQLQNTRAREAEEARAQREAQQRREDELVDVKERNRATIDSLEHERQRLLTQLRTTEQSLEQLQGERSIEFKTLSKNHEETMATALVREQQLKAQLAEALASVAAAQAHAEQCEMALALAEQRVSQGMAAPSDGTTRLMVPGFGLVQVALQVVAPLAPAATSSTQGVVTPVGSRGEDDDNGEVDC</sequence>
<dbReference type="GO" id="GO:0007169">
    <property type="term" value="P:cell surface receptor protein tyrosine kinase signaling pathway"/>
    <property type="evidence" value="ECO:0000318"/>
    <property type="project" value="GO_Central"/>
</dbReference>
<dbReference type="PANTHER" id="PTHR24416">
    <property type="entry name" value="TYROSINE-PROTEIN KINASE RECEPTOR"/>
    <property type="match status" value="1"/>
</dbReference>
<dbReference type="STRING" id="81824.A9V4G9"/>
<keyword evidence="4" id="KW-0547">Nucleotide-binding</keyword>
<feature type="compositionally biased region" description="Pro residues" evidence="5">
    <location>
        <begin position="1592"/>
        <end position="1606"/>
    </location>
</feature>
<evidence type="ECO:0000313" key="9">
    <source>
        <dbReference type="Proteomes" id="UP000001357"/>
    </source>
</evidence>
<dbReference type="InterPro" id="IPR050122">
    <property type="entry name" value="RTK"/>
</dbReference>
<feature type="compositionally biased region" description="Basic and acidic residues" evidence="5">
    <location>
        <begin position="1497"/>
        <end position="1513"/>
    </location>
</feature>
<proteinExistence type="predicted"/>
<feature type="domain" description="Protein kinase" evidence="7">
    <location>
        <begin position="682"/>
        <end position="955"/>
    </location>
</feature>
<dbReference type="InterPro" id="IPR017441">
    <property type="entry name" value="Protein_kinase_ATP_BS"/>
</dbReference>
<dbReference type="PROSITE" id="PS50068">
    <property type="entry name" value="LDLRA_2"/>
    <property type="match status" value="1"/>
</dbReference>
<dbReference type="InterPro" id="IPR020635">
    <property type="entry name" value="Tyr_kinase_cat_dom"/>
</dbReference>
<dbReference type="Gene3D" id="1.10.510.10">
    <property type="entry name" value="Transferase(Phosphotransferase) domain 1"/>
    <property type="match status" value="1"/>
</dbReference>
<dbReference type="PROSITE" id="PS00107">
    <property type="entry name" value="PROTEIN_KINASE_ATP"/>
    <property type="match status" value="1"/>
</dbReference>
<dbReference type="KEGG" id="mbr:MONBRDRAFT_27155"/>
<dbReference type="GO" id="GO:0005886">
    <property type="term" value="C:plasma membrane"/>
    <property type="evidence" value="ECO:0000318"/>
    <property type="project" value="GO_Central"/>
</dbReference>
<dbReference type="InterPro" id="IPR032675">
    <property type="entry name" value="LRR_dom_sf"/>
</dbReference>
<dbReference type="CDD" id="cd00112">
    <property type="entry name" value="LDLa"/>
    <property type="match status" value="1"/>
</dbReference>
<evidence type="ECO:0000259" key="7">
    <source>
        <dbReference type="PROSITE" id="PS50011"/>
    </source>
</evidence>
<feature type="region of interest" description="Disordered" evidence="5">
    <location>
        <begin position="1310"/>
        <end position="1413"/>
    </location>
</feature>
<feature type="compositionally biased region" description="Acidic residues" evidence="5">
    <location>
        <begin position="1959"/>
        <end position="1968"/>
    </location>
</feature>
<dbReference type="Gene3D" id="3.80.10.10">
    <property type="entry name" value="Ribonuclease Inhibitor"/>
    <property type="match status" value="1"/>
</dbReference>
<dbReference type="PROSITE" id="PS50011">
    <property type="entry name" value="PROTEIN_KINASE_DOM"/>
    <property type="match status" value="1"/>
</dbReference>
<dbReference type="InterPro" id="IPR001245">
    <property type="entry name" value="Ser-Thr/Tyr_kinase_cat_dom"/>
</dbReference>
<evidence type="ECO:0000256" key="2">
    <source>
        <dbReference type="ARBA" id="ARBA00023157"/>
    </source>
</evidence>
<dbReference type="PROSITE" id="PS00109">
    <property type="entry name" value="PROTEIN_KINASE_TYR"/>
    <property type="match status" value="1"/>
</dbReference>
<evidence type="ECO:0000256" key="3">
    <source>
        <dbReference type="ARBA" id="ARBA00051243"/>
    </source>
</evidence>
<accession>A9V4G9</accession>
<dbReference type="Gene3D" id="1.10.418.10">
    <property type="entry name" value="Calponin-like domain"/>
    <property type="match status" value="1"/>
</dbReference>
<dbReference type="PANTHER" id="PTHR24416:SF600">
    <property type="entry name" value="PDGF- AND VEGF-RECEPTOR RELATED, ISOFORM J"/>
    <property type="match status" value="1"/>
</dbReference>
<evidence type="ECO:0000313" key="8">
    <source>
        <dbReference type="EMBL" id="EDQ87613.1"/>
    </source>
</evidence>
<keyword evidence="9" id="KW-1185">Reference proteome</keyword>
<comment type="subcellular location">
    <subcellularLocation>
        <location evidence="1">Membrane</location>
        <topology evidence="1">Single-pass membrane protein</topology>
    </subcellularLocation>
</comment>
<dbReference type="Pfam" id="PF07714">
    <property type="entry name" value="PK_Tyr_Ser-Thr"/>
    <property type="match status" value="1"/>
</dbReference>
<evidence type="ECO:0000256" key="4">
    <source>
        <dbReference type="PROSITE-ProRule" id="PRU10141"/>
    </source>
</evidence>
<feature type="compositionally biased region" description="Polar residues" evidence="5">
    <location>
        <begin position="1465"/>
        <end position="1478"/>
    </location>
</feature>
<feature type="compositionally biased region" description="Pro residues" evidence="5">
    <location>
        <begin position="1333"/>
        <end position="1357"/>
    </location>
</feature>
<dbReference type="InterPro" id="IPR008266">
    <property type="entry name" value="Tyr_kinase_AS"/>
</dbReference>
<feature type="binding site" evidence="4">
    <location>
        <position position="716"/>
    </location>
    <ligand>
        <name>ATP</name>
        <dbReference type="ChEBI" id="CHEBI:30616"/>
    </ligand>
</feature>
<evidence type="ECO:0000256" key="1">
    <source>
        <dbReference type="ARBA" id="ARBA00004167"/>
    </source>
</evidence>
<feature type="signal peptide" evidence="6">
    <location>
        <begin position="1"/>
        <end position="22"/>
    </location>
</feature>
<dbReference type="PRINTS" id="PR00109">
    <property type="entry name" value="TYRKINASE"/>
</dbReference>
<organism evidence="8 9">
    <name type="scientific">Monosiga brevicollis</name>
    <name type="common">Choanoflagellate</name>
    <dbReference type="NCBI Taxonomy" id="81824"/>
    <lineage>
        <taxon>Eukaryota</taxon>
        <taxon>Choanoflagellata</taxon>
        <taxon>Craspedida</taxon>
        <taxon>Salpingoecidae</taxon>
        <taxon>Monosiga</taxon>
    </lineage>
</organism>
<feature type="region of interest" description="Disordered" evidence="5">
    <location>
        <begin position="1790"/>
        <end position="1811"/>
    </location>
</feature>
<evidence type="ECO:0000256" key="5">
    <source>
        <dbReference type="SAM" id="MobiDB-lite"/>
    </source>
</evidence>
<protein>
    <recommendedName>
        <fullName evidence="7">Protein kinase domain-containing protein</fullName>
    </recommendedName>
</protein>
<dbReference type="SUPFAM" id="SSF57424">
    <property type="entry name" value="LDL receptor-like module"/>
    <property type="match status" value="1"/>
</dbReference>
<keyword evidence="2" id="KW-1015">Disulfide bond</keyword>
<dbReference type="InParanoid" id="A9V4G9"/>
<dbReference type="InterPro" id="IPR036872">
    <property type="entry name" value="CH_dom_sf"/>
</dbReference>